<dbReference type="InterPro" id="IPR011057">
    <property type="entry name" value="Mss4-like_sf"/>
</dbReference>
<dbReference type="Gene3D" id="3.90.1590.10">
    <property type="entry name" value="glutathione-dependent formaldehyde- activating enzyme (gfa)"/>
    <property type="match status" value="1"/>
</dbReference>
<organism evidence="5 6">
    <name type="scientific">Aminobacter carboxidus</name>
    <dbReference type="NCBI Taxonomy" id="376165"/>
    <lineage>
        <taxon>Bacteria</taxon>
        <taxon>Pseudomonadati</taxon>
        <taxon>Pseudomonadota</taxon>
        <taxon>Alphaproteobacteria</taxon>
        <taxon>Hyphomicrobiales</taxon>
        <taxon>Phyllobacteriaceae</taxon>
        <taxon>Aminobacter</taxon>
    </lineage>
</organism>
<dbReference type="EMBL" id="JACHGI010000007">
    <property type="protein sequence ID" value="MBB6467822.1"/>
    <property type="molecule type" value="Genomic_DNA"/>
</dbReference>
<dbReference type="InterPro" id="IPR006913">
    <property type="entry name" value="CENP-V/GFA"/>
</dbReference>
<dbReference type="AlphaFoldDB" id="A0A8E1WG21"/>
<keyword evidence="2" id="KW-0479">Metal-binding</keyword>
<comment type="caution">
    <text evidence="5">The sequence shown here is derived from an EMBL/GenBank/DDBJ whole genome shotgun (WGS) entry which is preliminary data.</text>
</comment>
<name>A0A8E1WG21_9HYPH</name>
<dbReference type="RefSeq" id="WP_246470946.1">
    <property type="nucleotide sequence ID" value="NZ_JACHGI010000007.1"/>
</dbReference>
<feature type="domain" description="CENP-V/GFA" evidence="4">
    <location>
        <begin position="11"/>
        <end position="40"/>
    </location>
</feature>
<evidence type="ECO:0000256" key="1">
    <source>
        <dbReference type="ARBA" id="ARBA00005495"/>
    </source>
</evidence>
<accession>A0A8E1WG21</accession>
<dbReference type="SUPFAM" id="SSF51316">
    <property type="entry name" value="Mss4-like"/>
    <property type="match status" value="1"/>
</dbReference>
<evidence type="ECO:0000313" key="6">
    <source>
        <dbReference type="Proteomes" id="UP000532373"/>
    </source>
</evidence>
<evidence type="ECO:0000256" key="2">
    <source>
        <dbReference type="ARBA" id="ARBA00022723"/>
    </source>
</evidence>
<reference evidence="5 6" key="1">
    <citation type="submission" date="2020-08" db="EMBL/GenBank/DDBJ databases">
        <title>Genomic Encyclopedia of Type Strains, Phase IV (KMG-IV): sequencing the most valuable type-strain genomes for metagenomic binning, comparative biology and taxonomic classification.</title>
        <authorList>
            <person name="Goeker M."/>
        </authorList>
    </citation>
    <scope>NUCLEOTIDE SEQUENCE [LARGE SCALE GENOMIC DNA]</scope>
    <source>
        <strain evidence="5 6">DSM 17454</strain>
    </source>
</reference>
<dbReference type="Pfam" id="PF04828">
    <property type="entry name" value="GFA"/>
    <property type="match status" value="1"/>
</dbReference>
<proteinExistence type="inferred from homology"/>
<protein>
    <recommendedName>
        <fullName evidence="4">CENP-V/GFA domain-containing protein</fullName>
    </recommendedName>
</protein>
<evidence type="ECO:0000256" key="3">
    <source>
        <dbReference type="ARBA" id="ARBA00022833"/>
    </source>
</evidence>
<sequence>MAGIGKDMRRVACRCGQVAFEASGAPIVGATCYCSSCQKAGKIFEALPGGEPVLESDGGTAYALYRKDRIRCVHGAELLREHRLSPTAPTRRVVATCCNSPVFLEFKGGHWLSVYRERIHPDERPPVEMRTMTADRRPGVEFSDGLPSYAKHSGRFMWRLLTAWVAMGFRAPKVEYVNGELDVQGS</sequence>
<evidence type="ECO:0000259" key="4">
    <source>
        <dbReference type="Pfam" id="PF04828"/>
    </source>
</evidence>
<dbReference type="GO" id="GO:0046872">
    <property type="term" value="F:metal ion binding"/>
    <property type="evidence" value="ECO:0007669"/>
    <property type="project" value="UniProtKB-KW"/>
</dbReference>
<keyword evidence="3" id="KW-0862">Zinc</keyword>
<gene>
    <name evidence="5" type="ORF">HNQ96_003705</name>
</gene>
<comment type="similarity">
    <text evidence="1">Belongs to the Gfa family.</text>
</comment>
<dbReference type="GO" id="GO:0016846">
    <property type="term" value="F:carbon-sulfur lyase activity"/>
    <property type="evidence" value="ECO:0007669"/>
    <property type="project" value="InterPro"/>
</dbReference>
<dbReference type="Proteomes" id="UP000532373">
    <property type="component" value="Unassembled WGS sequence"/>
</dbReference>
<evidence type="ECO:0000313" key="5">
    <source>
        <dbReference type="EMBL" id="MBB6467822.1"/>
    </source>
</evidence>